<dbReference type="Gene3D" id="3.30.300.130">
    <property type="entry name" value="Fe-S cluster assembly (FSCA)"/>
    <property type="match status" value="1"/>
</dbReference>
<evidence type="ECO:0000256" key="1">
    <source>
        <dbReference type="ARBA" id="ARBA00006420"/>
    </source>
</evidence>
<name>A0A8J2X070_9STRA</name>
<dbReference type="GO" id="GO:0005739">
    <property type="term" value="C:mitochondrion"/>
    <property type="evidence" value="ECO:0007669"/>
    <property type="project" value="TreeGrafter"/>
</dbReference>
<dbReference type="InterPro" id="IPR014824">
    <property type="entry name" value="Nfu/NifU_N"/>
</dbReference>
<sequence>MRAATTLLRRTAPRWARSVFIQVEKTPNPFSLKFLPSQPVKLGAETSSGFHFTKGDAEANKSPLARKLFTVDHVTGVFIQQDFVTVSKNDEGAWSTIKPHVFSHLMDFFAEGVDAVSADDESTPRDTEILDTDSEVVAMIKELIEVRIRPAVQEDGGDIFYRGFDEATGLVQVELAGSCVGCPSSSVTLTNGVENMLMHYVEEVRGIENVTPAGDEDEFKLSFDPPDNPHVSI</sequence>
<dbReference type="SUPFAM" id="SSF110836">
    <property type="entry name" value="Hypothetical protein SAV1430"/>
    <property type="match status" value="1"/>
</dbReference>
<dbReference type="SUPFAM" id="SSF117916">
    <property type="entry name" value="Fe-S cluster assembly (FSCA) domain-like"/>
    <property type="match status" value="1"/>
</dbReference>
<dbReference type="Pfam" id="PF01106">
    <property type="entry name" value="NifU"/>
    <property type="match status" value="1"/>
</dbReference>
<dbReference type="PANTHER" id="PTHR11178">
    <property type="entry name" value="IRON-SULFUR CLUSTER SCAFFOLD PROTEIN NFU-RELATED"/>
    <property type="match status" value="1"/>
</dbReference>
<gene>
    <name evidence="3" type="ORF">PECAL_4P03750</name>
</gene>
<dbReference type="FunFam" id="3.30.300.130:FF:000001">
    <property type="entry name" value="NFU1 iron-sulfur cluster scaffold"/>
    <property type="match status" value="1"/>
</dbReference>
<dbReference type="EMBL" id="CAKKNE010000004">
    <property type="protein sequence ID" value="CAH0373195.1"/>
    <property type="molecule type" value="Genomic_DNA"/>
</dbReference>
<dbReference type="InterPro" id="IPR035433">
    <property type="entry name" value="NFU1-like"/>
</dbReference>
<proteinExistence type="inferred from homology"/>
<dbReference type="InterPro" id="IPR001075">
    <property type="entry name" value="NIF_FeS_clus_asmbl_NifU_C"/>
</dbReference>
<evidence type="ECO:0000313" key="4">
    <source>
        <dbReference type="Proteomes" id="UP000789595"/>
    </source>
</evidence>
<dbReference type="Gene3D" id="3.30.1370.70">
    <property type="entry name" value="Scaffold protein Nfu/NifU, N-terminal domain"/>
    <property type="match status" value="1"/>
</dbReference>
<comment type="similarity">
    <text evidence="1">Belongs to the NifU family.</text>
</comment>
<evidence type="ECO:0000259" key="2">
    <source>
        <dbReference type="SMART" id="SM00932"/>
    </source>
</evidence>
<dbReference type="PANTHER" id="PTHR11178:SF1">
    <property type="entry name" value="NFU1 IRON-SULFUR CLUSTER SCAFFOLD HOMOLOG, MITOCHONDRIAL"/>
    <property type="match status" value="1"/>
</dbReference>
<comment type="caution">
    <text evidence="3">The sequence shown here is derived from an EMBL/GenBank/DDBJ whole genome shotgun (WGS) entry which is preliminary data.</text>
</comment>
<keyword evidence="4" id="KW-1185">Reference proteome</keyword>
<dbReference type="GO" id="GO:0005506">
    <property type="term" value="F:iron ion binding"/>
    <property type="evidence" value="ECO:0007669"/>
    <property type="project" value="InterPro"/>
</dbReference>
<dbReference type="OrthoDB" id="565552at2759"/>
<evidence type="ECO:0000313" key="3">
    <source>
        <dbReference type="EMBL" id="CAH0373195.1"/>
    </source>
</evidence>
<dbReference type="PIRSF" id="PIRSF036773">
    <property type="entry name" value="HIRIP5"/>
    <property type="match status" value="1"/>
</dbReference>
<dbReference type="GO" id="GO:0016226">
    <property type="term" value="P:iron-sulfur cluster assembly"/>
    <property type="evidence" value="ECO:0007669"/>
    <property type="project" value="InterPro"/>
</dbReference>
<feature type="domain" description="Scaffold protein Nfu/NifU N-terminal" evidence="2">
    <location>
        <begin position="21"/>
        <end position="112"/>
    </location>
</feature>
<dbReference type="InterPro" id="IPR036498">
    <property type="entry name" value="Nfu/NifU_N_sf"/>
</dbReference>
<reference evidence="3" key="1">
    <citation type="submission" date="2021-11" db="EMBL/GenBank/DDBJ databases">
        <authorList>
            <consortium name="Genoscope - CEA"/>
            <person name="William W."/>
        </authorList>
    </citation>
    <scope>NUCLEOTIDE SEQUENCE</scope>
</reference>
<organism evidence="3 4">
    <name type="scientific">Pelagomonas calceolata</name>
    <dbReference type="NCBI Taxonomy" id="35677"/>
    <lineage>
        <taxon>Eukaryota</taxon>
        <taxon>Sar</taxon>
        <taxon>Stramenopiles</taxon>
        <taxon>Ochrophyta</taxon>
        <taxon>Pelagophyceae</taxon>
        <taxon>Pelagomonadales</taxon>
        <taxon>Pelagomonadaceae</taxon>
        <taxon>Pelagomonas</taxon>
    </lineage>
</organism>
<dbReference type="SMART" id="SM00932">
    <property type="entry name" value="Nfu_N"/>
    <property type="match status" value="1"/>
</dbReference>
<dbReference type="Pfam" id="PF08712">
    <property type="entry name" value="Nfu_N"/>
    <property type="match status" value="1"/>
</dbReference>
<accession>A0A8J2X070</accession>
<dbReference type="InterPro" id="IPR034904">
    <property type="entry name" value="FSCA_dom_sf"/>
</dbReference>
<dbReference type="Proteomes" id="UP000789595">
    <property type="component" value="Unassembled WGS sequence"/>
</dbReference>
<dbReference type="GO" id="GO:0051536">
    <property type="term" value="F:iron-sulfur cluster binding"/>
    <property type="evidence" value="ECO:0007669"/>
    <property type="project" value="InterPro"/>
</dbReference>
<dbReference type="AlphaFoldDB" id="A0A8J2X070"/>
<protein>
    <recommendedName>
        <fullName evidence="2">Scaffold protein Nfu/NifU N-terminal domain-containing protein</fullName>
    </recommendedName>
</protein>